<organism evidence="1 2">
    <name type="scientific">Apiospora kogelbergensis</name>
    <dbReference type="NCBI Taxonomy" id="1337665"/>
    <lineage>
        <taxon>Eukaryota</taxon>
        <taxon>Fungi</taxon>
        <taxon>Dikarya</taxon>
        <taxon>Ascomycota</taxon>
        <taxon>Pezizomycotina</taxon>
        <taxon>Sordariomycetes</taxon>
        <taxon>Xylariomycetidae</taxon>
        <taxon>Amphisphaeriales</taxon>
        <taxon>Apiosporaceae</taxon>
        <taxon>Apiospora</taxon>
    </lineage>
</organism>
<sequence>MGALNGWCWKAVAPNQEEAQKEDRGENGGEFDEMMMFLADLVPQLDDMGVADEEVVVHRTASLLRIDSIELFDERGMIDETKVSEKTKRKIVKLVWSQIEQLRSQQQTEPATPTVEDAVCVDVRRFRNHAPARVINCRPSKANLVSV</sequence>
<reference evidence="1 2" key="1">
    <citation type="submission" date="2023-01" db="EMBL/GenBank/DDBJ databases">
        <title>Analysis of 21 Apiospora genomes using comparative genomics revels a genus with tremendous synthesis potential of carbohydrate active enzymes and secondary metabolites.</title>
        <authorList>
            <person name="Sorensen T."/>
        </authorList>
    </citation>
    <scope>NUCLEOTIDE SEQUENCE [LARGE SCALE GENOMIC DNA]</scope>
    <source>
        <strain evidence="1 2">CBS 117206</strain>
    </source>
</reference>
<dbReference type="AlphaFoldDB" id="A0AAW0QLA6"/>
<comment type="caution">
    <text evidence="1">The sequence shown here is derived from an EMBL/GenBank/DDBJ whole genome shotgun (WGS) entry which is preliminary data.</text>
</comment>
<dbReference type="Proteomes" id="UP001392437">
    <property type="component" value="Unassembled WGS sequence"/>
</dbReference>
<accession>A0AAW0QLA6</accession>
<gene>
    <name evidence="1" type="ORF">PG999_011771</name>
</gene>
<dbReference type="EMBL" id="JAQQWP010000009">
    <property type="protein sequence ID" value="KAK8101397.1"/>
    <property type="molecule type" value="Genomic_DNA"/>
</dbReference>
<name>A0AAW0QLA6_9PEZI</name>
<protein>
    <submittedName>
        <fullName evidence="1">Uncharacterized protein</fullName>
    </submittedName>
</protein>
<keyword evidence="2" id="KW-1185">Reference proteome</keyword>
<evidence type="ECO:0000313" key="1">
    <source>
        <dbReference type="EMBL" id="KAK8101397.1"/>
    </source>
</evidence>
<proteinExistence type="predicted"/>
<evidence type="ECO:0000313" key="2">
    <source>
        <dbReference type="Proteomes" id="UP001392437"/>
    </source>
</evidence>